<dbReference type="Pfam" id="PF00501">
    <property type="entry name" value="AMP-binding"/>
    <property type="match status" value="1"/>
</dbReference>
<dbReference type="AlphaFoldDB" id="A0A7W7M1W9"/>
<dbReference type="GO" id="GO:0016020">
    <property type="term" value="C:membrane"/>
    <property type="evidence" value="ECO:0007669"/>
    <property type="project" value="TreeGrafter"/>
</dbReference>
<dbReference type="PANTHER" id="PTHR43272:SF32">
    <property type="entry name" value="AMP-DEPENDENT SYNTHETASE_LIGASE DOMAIN-CONTAINING PROTEIN"/>
    <property type="match status" value="1"/>
</dbReference>
<dbReference type="RefSeq" id="WP_184240789.1">
    <property type="nucleotide sequence ID" value="NZ_JACHNA010000001.1"/>
</dbReference>
<evidence type="ECO:0000256" key="4">
    <source>
        <dbReference type="ARBA" id="ARBA00023098"/>
    </source>
</evidence>
<keyword evidence="2 7" id="KW-0436">Ligase</keyword>
<dbReference type="InterPro" id="IPR000873">
    <property type="entry name" value="AMP-dep_synth/lig_dom"/>
</dbReference>
<dbReference type="Gene3D" id="3.40.50.12780">
    <property type="entry name" value="N-terminal domain of ligase-like"/>
    <property type="match status" value="1"/>
</dbReference>
<sequence length="601" mass="63803">MQTAAELAADSNITDLILSSYAEDPQAPVYAVRNGTGGWLDVSFAAFLEQVRAAARGLIACGISPGDKVALFAATSYEWAVMDQAVWFAGGVSVPIYETSSAHQVRHILTDSGTEIVAYGTAAQQNVVAEACADGGPQVLTLPLDAAGLAALADDGSDVPDEQVELARSTATLQDTASIVYTSGTTGLPKGAKITHGNLALGTVNILPYAHEIVGYGVDATTRTLMFLPLAHVLAHAVQVICLYARIQVAHCSSMAQLTADMGSFRPTWLLAVPRVFEKLEAGAAASAEDAGKGSVFRAARATAIEYSEALEAAARGESSGPSPWLRARHALFDRLVYTKIRDIMGGQVRYAVSGASALAPDLAHFFRGIGVEIKEGYGLTETTAPATVNVPGATRLGTVGLPIPGTRVRIAEDDEVLISGPIVFGGYHAQPEASAAALDEDGFLRTGDLGSLDEDGYLRITGRKKELIVTAGGKNVYPTPMEEGLRRHRLVHQVVVVGENRPYVGALLTLDEAELRRWCQDRGRPILSMAEAAEDLDVRAAVQDAVDAVNRNVSRAESIRRFLILDHELTEASGHVTQSMKLKRAAVLDDYAEDIGRLYA</sequence>
<evidence type="ECO:0000256" key="3">
    <source>
        <dbReference type="ARBA" id="ARBA00022832"/>
    </source>
</evidence>
<name>A0A7W7M1W9_9MICC</name>
<evidence type="ECO:0000313" key="8">
    <source>
        <dbReference type="Proteomes" id="UP000540191"/>
    </source>
</evidence>
<evidence type="ECO:0000256" key="1">
    <source>
        <dbReference type="ARBA" id="ARBA00006432"/>
    </source>
</evidence>
<dbReference type="InterPro" id="IPR042099">
    <property type="entry name" value="ANL_N_sf"/>
</dbReference>
<proteinExistence type="inferred from homology"/>
<keyword evidence="3" id="KW-0276">Fatty acid metabolism</keyword>
<comment type="similarity">
    <text evidence="1">Belongs to the ATP-dependent AMP-binding enzyme family.</text>
</comment>
<dbReference type="PANTHER" id="PTHR43272">
    <property type="entry name" value="LONG-CHAIN-FATTY-ACID--COA LIGASE"/>
    <property type="match status" value="1"/>
</dbReference>
<evidence type="ECO:0000259" key="6">
    <source>
        <dbReference type="Pfam" id="PF00501"/>
    </source>
</evidence>
<dbReference type="PROSITE" id="PS00455">
    <property type="entry name" value="AMP_BINDING"/>
    <property type="match status" value="1"/>
</dbReference>
<evidence type="ECO:0000256" key="2">
    <source>
        <dbReference type="ARBA" id="ARBA00022598"/>
    </source>
</evidence>
<organism evidence="7 8">
    <name type="scientific">Micrococcus cohnii</name>
    <dbReference type="NCBI Taxonomy" id="993416"/>
    <lineage>
        <taxon>Bacteria</taxon>
        <taxon>Bacillati</taxon>
        <taxon>Actinomycetota</taxon>
        <taxon>Actinomycetes</taxon>
        <taxon>Micrococcales</taxon>
        <taxon>Micrococcaceae</taxon>
        <taxon>Micrococcus</taxon>
    </lineage>
</organism>
<protein>
    <recommendedName>
        <fullName evidence="5">Acyl-CoA synthetase</fullName>
    </recommendedName>
</protein>
<dbReference type="Proteomes" id="UP000540191">
    <property type="component" value="Unassembled WGS sequence"/>
</dbReference>
<dbReference type="GO" id="GO:0004467">
    <property type="term" value="F:long-chain fatty acid-CoA ligase activity"/>
    <property type="evidence" value="ECO:0007669"/>
    <property type="project" value="TreeGrafter"/>
</dbReference>
<accession>A0A7W7M1W9</accession>
<feature type="domain" description="AMP-dependent synthetase/ligase" evidence="6">
    <location>
        <begin position="27"/>
        <end position="429"/>
    </location>
</feature>
<reference evidence="7 8" key="1">
    <citation type="submission" date="2020-08" db="EMBL/GenBank/DDBJ databases">
        <title>Sequencing the genomes of 1000 actinobacteria strains.</title>
        <authorList>
            <person name="Klenk H.-P."/>
        </authorList>
    </citation>
    <scope>NUCLEOTIDE SEQUENCE [LARGE SCALE GENOMIC DNA]</scope>
    <source>
        <strain evidence="7 8">DSM 23974</strain>
    </source>
</reference>
<evidence type="ECO:0000256" key="5">
    <source>
        <dbReference type="ARBA" id="ARBA00032875"/>
    </source>
</evidence>
<dbReference type="SUPFAM" id="SSF56801">
    <property type="entry name" value="Acetyl-CoA synthetase-like"/>
    <property type="match status" value="1"/>
</dbReference>
<gene>
    <name evidence="7" type="ORF">HDA30_000135</name>
</gene>
<dbReference type="CDD" id="cd05907">
    <property type="entry name" value="VL_LC_FACS_like"/>
    <property type="match status" value="1"/>
</dbReference>
<keyword evidence="4" id="KW-0443">Lipid metabolism</keyword>
<evidence type="ECO:0000313" key="7">
    <source>
        <dbReference type="EMBL" id="MBB4734627.1"/>
    </source>
</evidence>
<dbReference type="InterPro" id="IPR020845">
    <property type="entry name" value="AMP-binding_CS"/>
</dbReference>
<keyword evidence="8" id="KW-1185">Reference proteome</keyword>
<dbReference type="EMBL" id="JACHNA010000001">
    <property type="protein sequence ID" value="MBB4734627.1"/>
    <property type="molecule type" value="Genomic_DNA"/>
</dbReference>
<dbReference type="Pfam" id="PF23562">
    <property type="entry name" value="AMP-binding_C_3"/>
    <property type="match status" value="1"/>
</dbReference>
<comment type="caution">
    <text evidence="7">The sequence shown here is derived from an EMBL/GenBank/DDBJ whole genome shotgun (WGS) entry which is preliminary data.</text>
</comment>